<evidence type="ECO:0000313" key="2">
    <source>
        <dbReference type="EMBL" id="KAK9113532.1"/>
    </source>
</evidence>
<organism evidence="2 3">
    <name type="scientific">Stephania yunnanensis</name>
    <dbReference type="NCBI Taxonomy" id="152371"/>
    <lineage>
        <taxon>Eukaryota</taxon>
        <taxon>Viridiplantae</taxon>
        <taxon>Streptophyta</taxon>
        <taxon>Embryophyta</taxon>
        <taxon>Tracheophyta</taxon>
        <taxon>Spermatophyta</taxon>
        <taxon>Magnoliopsida</taxon>
        <taxon>Ranunculales</taxon>
        <taxon>Menispermaceae</taxon>
        <taxon>Menispermoideae</taxon>
        <taxon>Cissampelideae</taxon>
        <taxon>Stephania</taxon>
    </lineage>
</organism>
<dbReference type="AlphaFoldDB" id="A0AAP0IE10"/>
<reference evidence="2 3" key="1">
    <citation type="submission" date="2024-01" db="EMBL/GenBank/DDBJ databases">
        <title>Genome assemblies of Stephania.</title>
        <authorList>
            <person name="Yang L."/>
        </authorList>
    </citation>
    <scope>NUCLEOTIDE SEQUENCE [LARGE SCALE GENOMIC DNA]</scope>
    <source>
        <strain evidence="2">YNDBR</strain>
        <tissue evidence="2">Leaf</tissue>
    </source>
</reference>
<evidence type="ECO:0000313" key="3">
    <source>
        <dbReference type="Proteomes" id="UP001420932"/>
    </source>
</evidence>
<comment type="caution">
    <text evidence="2">The sequence shown here is derived from an EMBL/GenBank/DDBJ whole genome shotgun (WGS) entry which is preliminary data.</text>
</comment>
<gene>
    <name evidence="2" type="ORF">Syun_020329</name>
</gene>
<dbReference type="PANTHER" id="PTHR33499:SF43">
    <property type="entry name" value="TRANSPOSASE, PTTA_EN_SPM, PLANT"/>
    <property type="match status" value="1"/>
</dbReference>
<dbReference type="EMBL" id="JBBNAF010000009">
    <property type="protein sequence ID" value="KAK9113532.1"/>
    <property type="molecule type" value="Genomic_DNA"/>
</dbReference>
<proteinExistence type="predicted"/>
<accession>A0AAP0IE10</accession>
<feature type="compositionally biased region" description="Low complexity" evidence="1">
    <location>
        <begin position="117"/>
        <end position="135"/>
    </location>
</feature>
<feature type="region of interest" description="Disordered" evidence="1">
    <location>
        <begin position="113"/>
        <end position="138"/>
    </location>
</feature>
<keyword evidence="3" id="KW-1185">Reference proteome</keyword>
<evidence type="ECO:0000256" key="1">
    <source>
        <dbReference type="SAM" id="MobiDB-lite"/>
    </source>
</evidence>
<sequence length="305" mass="34282">MMKGMVRKLADGVVLHLNFATEDERRSNSEVFQEEVQDTASVGVSDEMDALQLMRNDMIPTEVDVSTSRRDDVSSVGIIIDSESDEDVEVMDYSSDENEFMSNDDDIMAPVSQQGTNRASRNSSNVNSGGNVVPSQTTSATNSHVFDQISSQVVTDPTATLSNTAQKRFYHELSSLSFSRLVSSEITLIYFPLFTKVDKLKRGVGKEKNVALDQYLAKSNGIKPKVNIPDGKLKPVGAWAAEFTTELEIICRTYAPIRVAQWKKVEQKDKEQIYNLIRDKFADSRYRILQGYRIINSIPIYYHNP</sequence>
<name>A0AAP0IE10_9MAGN</name>
<dbReference type="Proteomes" id="UP001420932">
    <property type="component" value="Unassembled WGS sequence"/>
</dbReference>
<dbReference type="PANTHER" id="PTHR33499">
    <property type="entry name" value="OS12G0282400 PROTEIN-RELATED"/>
    <property type="match status" value="1"/>
</dbReference>
<protein>
    <submittedName>
        <fullName evidence="2">Uncharacterized protein</fullName>
    </submittedName>
</protein>